<dbReference type="Gene3D" id="2.40.128.270">
    <property type="match status" value="1"/>
</dbReference>
<dbReference type="InterPro" id="IPR038670">
    <property type="entry name" value="HslJ-like_sf"/>
</dbReference>
<keyword evidence="1" id="KW-0732">Signal</keyword>
<name>Q07HH7_RHOP5</name>
<evidence type="ECO:0000259" key="2">
    <source>
        <dbReference type="Pfam" id="PF03724"/>
    </source>
</evidence>
<feature type="domain" description="DUF306" evidence="2">
    <location>
        <begin position="45"/>
        <end position="121"/>
    </location>
</feature>
<feature type="chain" id="PRO_5004165771" description="DUF306 domain-containing protein" evidence="1">
    <location>
        <begin position="28"/>
        <end position="135"/>
    </location>
</feature>
<feature type="signal peptide" evidence="1">
    <location>
        <begin position="1"/>
        <end position="27"/>
    </location>
</feature>
<dbReference type="HOGENOM" id="CLU_130281_0_0_5"/>
<accession>Q07HH7</accession>
<dbReference type="OrthoDB" id="8139154at2"/>
<dbReference type="Pfam" id="PF03724">
    <property type="entry name" value="META"/>
    <property type="match status" value="1"/>
</dbReference>
<dbReference type="KEGG" id="rpe:RPE_4687"/>
<gene>
    <name evidence="3" type="ordered locus">RPE_4687</name>
</gene>
<evidence type="ECO:0000313" key="3">
    <source>
        <dbReference type="EMBL" id="ABJ08607.1"/>
    </source>
</evidence>
<dbReference type="eggNOG" id="COG3187">
    <property type="taxonomic scope" value="Bacteria"/>
</dbReference>
<proteinExistence type="predicted"/>
<dbReference type="AlphaFoldDB" id="Q07HH7"/>
<dbReference type="EMBL" id="CP000463">
    <property type="protein sequence ID" value="ABJ08607.1"/>
    <property type="molecule type" value="Genomic_DNA"/>
</dbReference>
<dbReference type="InterPro" id="IPR005184">
    <property type="entry name" value="DUF306_Meta_HslJ"/>
</dbReference>
<sequence length="135" mass="14525">MGSLSRFRKIVAIATIAIALATPAAWAQEFPFGLEMTLDAERQPGSKRLPTLEVGDDGEVLVELWCKGGRARFSIAGNSVVFMPGAMQQRNCPPAMAQADDALLAALAEATSWSRQGDLISFVGAQTLRFRLNTN</sequence>
<organism evidence="3">
    <name type="scientific">Rhodopseudomonas palustris (strain BisA53)</name>
    <dbReference type="NCBI Taxonomy" id="316055"/>
    <lineage>
        <taxon>Bacteria</taxon>
        <taxon>Pseudomonadati</taxon>
        <taxon>Pseudomonadota</taxon>
        <taxon>Alphaproteobacteria</taxon>
        <taxon>Hyphomicrobiales</taxon>
        <taxon>Nitrobacteraceae</taxon>
        <taxon>Rhodopseudomonas</taxon>
    </lineage>
</organism>
<protein>
    <recommendedName>
        <fullName evidence="2">DUF306 domain-containing protein</fullName>
    </recommendedName>
</protein>
<dbReference type="STRING" id="316055.RPE_4687"/>
<reference evidence="3" key="1">
    <citation type="submission" date="2006-09" db="EMBL/GenBank/DDBJ databases">
        <title>Complete sequence of Rhodopseudomonas palustris BisA53.</title>
        <authorList>
            <consortium name="US DOE Joint Genome Institute"/>
            <person name="Copeland A."/>
            <person name="Lucas S."/>
            <person name="Lapidus A."/>
            <person name="Barry K."/>
            <person name="Detter J.C."/>
            <person name="Glavina del Rio T."/>
            <person name="Hammon N."/>
            <person name="Israni S."/>
            <person name="Dalin E."/>
            <person name="Tice H."/>
            <person name="Pitluck S."/>
            <person name="Chain P."/>
            <person name="Malfatti S."/>
            <person name="Shin M."/>
            <person name="Vergez L."/>
            <person name="Schmutz J."/>
            <person name="Larimer F."/>
            <person name="Land M."/>
            <person name="Hauser L."/>
            <person name="Pelletier D.A."/>
            <person name="Kyrpides N."/>
            <person name="Kim E."/>
            <person name="Harwood C.S."/>
            <person name="Oda Y."/>
            <person name="Richardson P."/>
        </authorList>
    </citation>
    <scope>NUCLEOTIDE SEQUENCE [LARGE SCALE GENOMIC DNA]</scope>
    <source>
        <strain evidence="3">BisA53</strain>
    </source>
</reference>
<evidence type="ECO:0000256" key="1">
    <source>
        <dbReference type="SAM" id="SignalP"/>
    </source>
</evidence>